<reference evidence="4" key="1">
    <citation type="submission" date="2016-10" db="EMBL/GenBank/DDBJ databases">
        <authorList>
            <person name="Varghese N."/>
            <person name="Submissions S."/>
        </authorList>
    </citation>
    <scope>NUCLEOTIDE SEQUENCE [LARGE SCALE GENOMIC DNA]</scope>
    <source>
        <strain evidence="4">DSM 26922</strain>
    </source>
</reference>
<evidence type="ECO:0000313" key="3">
    <source>
        <dbReference type="EMBL" id="SDX26215.1"/>
    </source>
</evidence>
<evidence type="ECO:0000259" key="2">
    <source>
        <dbReference type="Pfam" id="PF01627"/>
    </source>
</evidence>
<protein>
    <submittedName>
        <fullName evidence="3">Hpt domain-containing protein</fullName>
    </submittedName>
</protein>
<dbReference type="RefSeq" id="WP_089947547.1">
    <property type="nucleotide sequence ID" value="NZ_FNOI01000005.1"/>
</dbReference>
<keyword evidence="4" id="KW-1185">Reference proteome</keyword>
<dbReference type="Gene3D" id="1.20.120.160">
    <property type="entry name" value="HPT domain"/>
    <property type="match status" value="1"/>
</dbReference>
<dbReference type="SUPFAM" id="SSF47226">
    <property type="entry name" value="Histidine-containing phosphotransfer domain, HPT domain"/>
    <property type="match status" value="1"/>
</dbReference>
<evidence type="ECO:0000256" key="1">
    <source>
        <dbReference type="ARBA" id="ARBA00023012"/>
    </source>
</evidence>
<accession>A0A1H3A9H8</accession>
<dbReference type="STRING" id="670155.SAMN04488001_2789"/>
<dbReference type="Proteomes" id="UP000199441">
    <property type="component" value="Unassembled WGS sequence"/>
</dbReference>
<name>A0A1H3A9H8_9RHOB</name>
<dbReference type="EMBL" id="FNOI01000005">
    <property type="protein sequence ID" value="SDX26215.1"/>
    <property type="molecule type" value="Genomic_DNA"/>
</dbReference>
<feature type="domain" description="HPt" evidence="2">
    <location>
        <begin position="17"/>
        <end position="102"/>
    </location>
</feature>
<evidence type="ECO:0000313" key="4">
    <source>
        <dbReference type="Proteomes" id="UP000199441"/>
    </source>
</evidence>
<dbReference type="GO" id="GO:0004672">
    <property type="term" value="F:protein kinase activity"/>
    <property type="evidence" value="ECO:0007669"/>
    <property type="project" value="UniProtKB-ARBA"/>
</dbReference>
<proteinExistence type="predicted"/>
<gene>
    <name evidence="3" type="ORF">SAMN04488001_2789</name>
</gene>
<dbReference type="Pfam" id="PF01627">
    <property type="entry name" value="Hpt"/>
    <property type="match status" value="1"/>
</dbReference>
<keyword evidence="1" id="KW-0902">Two-component regulatory system</keyword>
<dbReference type="OrthoDB" id="7876199at2"/>
<dbReference type="AlphaFoldDB" id="A0A1H3A9H8"/>
<dbReference type="GO" id="GO:0000160">
    <property type="term" value="P:phosphorelay signal transduction system"/>
    <property type="evidence" value="ECO:0007669"/>
    <property type="project" value="UniProtKB-KW"/>
</dbReference>
<dbReference type="InterPro" id="IPR036641">
    <property type="entry name" value="HPT_dom_sf"/>
</dbReference>
<sequence>MTQTSAVQIGLERIKLRFLSQLDDKLDLLELQLDQLLIPQKRANAMRAIQAEAHKISGTAPVIGLPELGSVAATVDTAIAGLSASAMTESVTRRLQAQVELLLETGALAVQGMSPDQ</sequence>
<dbReference type="InterPro" id="IPR008207">
    <property type="entry name" value="Sig_transdc_His_kin_Hpt_dom"/>
</dbReference>
<organism evidence="3 4">
    <name type="scientific">Litoreibacter albidus</name>
    <dbReference type="NCBI Taxonomy" id="670155"/>
    <lineage>
        <taxon>Bacteria</taxon>
        <taxon>Pseudomonadati</taxon>
        <taxon>Pseudomonadota</taxon>
        <taxon>Alphaproteobacteria</taxon>
        <taxon>Rhodobacterales</taxon>
        <taxon>Roseobacteraceae</taxon>
        <taxon>Litoreibacter</taxon>
    </lineage>
</organism>